<dbReference type="EC" id="3.2.1.41" evidence="11"/>
<dbReference type="Gene3D" id="2.60.40.1180">
    <property type="entry name" value="Golgi alpha-mannosidase II"/>
    <property type="match status" value="2"/>
</dbReference>
<feature type="compositionally biased region" description="Acidic residues" evidence="14">
    <location>
        <begin position="2115"/>
        <end position="2143"/>
    </location>
</feature>
<dbReference type="STRING" id="930117.SAMN05216225_101842"/>
<gene>
    <name evidence="19" type="ORF">SAMN05216225_101842</name>
</gene>
<dbReference type="SMART" id="SM00642">
    <property type="entry name" value="Aamy"/>
    <property type="match status" value="2"/>
</dbReference>
<dbReference type="Proteomes" id="UP000183988">
    <property type="component" value="Unassembled WGS sequence"/>
</dbReference>
<dbReference type="RefSeq" id="WP_072890229.1">
    <property type="nucleotide sequence ID" value="NZ_FQVW01000018.1"/>
</dbReference>
<feature type="region of interest" description="Disordered" evidence="14">
    <location>
        <begin position="2113"/>
        <end position="2190"/>
    </location>
</feature>
<evidence type="ECO:0000256" key="4">
    <source>
        <dbReference type="ARBA" id="ARBA00022525"/>
    </source>
</evidence>
<dbReference type="CDD" id="cd02860">
    <property type="entry name" value="E_set_Pullulanase"/>
    <property type="match status" value="1"/>
</dbReference>
<dbReference type="EMBL" id="FQVW01000018">
    <property type="protein sequence ID" value="SHG17029.1"/>
    <property type="molecule type" value="Genomic_DNA"/>
</dbReference>
<dbReference type="PANTHER" id="PTHR43002">
    <property type="entry name" value="GLYCOGEN DEBRANCHING ENZYME"/>
    <property type="match status" value="1"/>
</dbReference>
<dbReference type="InterPro" id="IPR011838">
    <property type="entry name" value="Pullulan_Gpos"/>
</dbReference>
<dbReference type="SUPFAM" id="SSF49452">
    <property type="entry name" value="Starch-binding domain-like"/>
    <property type="match status" value="4"/>
</dbReference>
<dbReference type="GO" id="GO:2001070">
    <property type="term" value="F:starch binding"/>
    <property type="evidence" value="ECO:0007669"/>
    <property type="project" value="InterPro"/>
</dbReference>
<dbReference type="InterPro" id="IPR032640">
    <property type="entry name" value="AMPK1_CBM"/>
</dbReference>
<evidence type="ECO:0000256" key="10">
    <source>
        <dbReference type="ARBA" id="ARBA00023965"/>
    </source>
</evidence>
<keyword evidence="8" id="KW-0572">Peptidoglycan-anchor</keyword>
<dbReference type="InterPro" id="IPR014756">
    <property type="entry name" value="Ig_E-set"/>
</dbReference>
<dbReference type="Pfam" id="PF03714">
    <property type="entry name" value="PUD"/>
    <property type="match status" value="4"/>
</dbReference>
<dbReference type="PROSITE" id="PS50847">
    <property type="entry name" value="GRAM_POS_ANCHORING"/>
    <property type="match status" value="1"/>
</dbReference>
<evidence type="ECO:0000256" key="14">
    <source>
        <dbReference type="SAM" id="MobiDB-lite"/>
    </source>
</evidence>
<feature type="signal peptide" evidence="16">
    <location>
        <begin position="1"/>
        <end position="31"/>
    </location>
</feature>
<dbReference type="InterPro" id="IPR017853">
    <property type="entry name" value="GH"/>
</dbReference>
<dbReference type="Pfam" id="PF18033">
    <property type="entry name" value="SpuA_C"/>
    <property type="match status" value="1"/>
</dbReference>
<dbReference type="CDD" id="cd10315">
    <property type="entry name" value="CBM41_pullulanase"/>
    <property type="match status" value="4"/>
</dbReference>
<dbReference type="PROSITE" id="PS51166">
    <property type="entry name" value="CBM20"/>
    <property type="match status" value="1"/>
</dbReference>
<dbReference type="Gene3D" id="3.20.20.80">
    <property type="entry name" value="Glycosidases"/>
    <property type="match status" value="2"/>
</dbReference>
<keyword evidence="20" id="KW-1185">Reference proteome</keyword>
<keyword evidence="3" id="KW-0134">Cell wall</keyword>
<dbReference type="Gene3D" id="2.60.40.10">
    <property type="entry name" value="Immunoglobulins"/>
    <property type="match status" value="2"/>
</dbReference>
<feature type="domain" description="Gram-positive cocci surface proteins LPxTG" evidence="17">
    <location>
        <begin position="2193"/>
        <end position="2227"/>
    </location>
</feature>
<keyword evidence="5 16" id="KW-0732">Signal</keyword>
<evidence type="ECO:0000256" key="16">
    <source>
        <dbReference type="SAM" id="SignalP"/>
    </source>
</evidence>
<evidence type="ECO:0000256" key="13">
    <source>
        <dbReference type="ARBA" id="ARBA00031076"/>
    </source>
</evidence>
<keyword evidence="15" id="KW-1133">Transmembrane helix</keyword>
<sequence length="2227" mass="248669">MLIKRYQRSISIFLTALMFLSLFTGVQPVLADGTTDSLQSPVVDNEGNVTFNAVHDGDALYVVGSLNEWDISNAIPMENVDGVFTKTISLDPGTYEYKFAKGTSWEEGDFPDQLNPLMNGGNSVVHVPGVKVDEVPDSVEVGSETTLTGTFFSPEGTTNDEAVPTWSIAEDISGVAINSDVLAVSNEAQVGETFTIQAEFNGYVSTKEVLIVDTMNEFTINYYRHDGTAMDWDMWIWGNGMNGAGYEFQSMNGEFASGTYEFVQNELSIITRLGEWDSQEMERTITMPDGENQVEVWIVQGDEEVYYSEPAIGDDFYPPTVRFVYERENQDYEGWNIWTWNTGAREGQIDFEEVAEVATANIEVGPTNNSMGFKLRKGTDWSEVDVDEDRTIQISPTEDLTKVFVKEGEVEFRTVPFASAPVIDQGNVSFFYRDAELYRENAMNTIDSVQVKLDGNVYDMTFEEENERFITNVEDLAEGTYEYTYVVSKNGETQEIADPYNVNDEGKSFITLSSVDITIDTEVSPNSINYNQNAVLSLHVVDGTGNELDANSIREMYVDLTAVGGDSKTAISPELNEVTIAVSDQVTAGTKTLPVTVVDVYGGTHTNEAEIHVEPRVVNGEEDFDWDEARIYFMLTDRFADGNEANNNNIGYDPTSPGSYQGGDFKGVTQNLDYLDDLGINTIWITPIVENVYHDVAYNDPNANNIPYHSYHGYWGLDFEELNPHLGTLEEFHELIDAASERGIKIMVDVVLNHAGYGLKMDDGNVVDPQAGYPTDEDRLRFEDMLRQDGGDYGDEVTGELSGLPDFKTEDPLVRETIVDWQVNWLEKATTDNGNTIDYFRVDTVKHVDEATLMHFKNELTKTIPEFKMIGEAFGATATNEYADRYLNTGTMDSLLDFEFKSIARDLVNGNIRSVDAKIQERNDVIDNTGTMGQFLGSHDEDGFLHYIGDQDTSKLMAASTLQITSKGQPVIYYGEELGLSGINNWPQYDNRYVFPWDEVEGNDVHAHYQKLLNIRDDYSKIFSKGSYELIAGNNENGYMIYKRTYKGKSVIVGINTNEAAVDVNIAVPFVENTTAEDVYNDASYSVDGNRTMTITLPGRVNGGTVILTSDQDDADGEIVVPEIPEDTLRVHYQRDDNNYTDLGLWLWEDVEFPSENWPSGGTPFVDSQITEYGAYVDIPLQSDAQKVGFLVLNTVTGDKDGGDKFVELFSPEINEVWITQGSDDVSLVAPVDLPENTIRIHYERDDQNYDGWSAWTWGDVAAPTDGWPDGAHDPSGIDKFGAYYDIELAEGAEQIGFLFVNKNSGEQTGDYQFSMLEYKQIFITDGDDQVYTNPYGSVPVALLSGEILSDEKIQLRFSKTDGLTEEELLSGVTVLDSDGNEMAINGATVIDDVVVELYGSFDLEKAPFNITYGEQTVSASAGWRMIDEMYGYDGELGAELHADGTATLKLWSPKAENVSVVLYDKDNQFDVVHEEILMTLGERGVWEVTLDEANTGLNSLHGYYYHYKITHDGETKLALDPYAKSMATWANPEMGGEYPIGKAAIVDPSTIGPELDFANIDGFEKKEDAIIYEVHVRDFTSDPSIADELNAQFGTFASFVEKLDYIEDLGVTHIQLLPVMSYFFGNEWASDERLLEWASSNTNYNWGYDPHSYFSLSGMYSENPDDPEQRIAEFKRLIDEIHSRGMGVVLDVVYNHTARVDIFEDLVPNYYHFMDADGTPRESFGGGRLGTTHEMSRKVLVDSITYWVEEFKIDGFRFDMMGDHDAESIQIAYDTAKAINPNIIMIGEGWRTFAGDEGEPVMPADQDWMQHTDSVGVFSDEFRNELKSGFGSEGQPRFLTGGARNIQQIFDNLTAKPHNFVADDPGDVVSYIAAHDNLTLHDVIAQSIKKDPEFHEEEIHKRIRLGNAMVLTAQGTAFIHAGQEFGRTKQYREETTEAPYKSTYLTDESGNPFVYPYFIHDSYDSSDMINKIDWQMATNEELYPIQTQTREFTTGLIKLRRSTDAFTLGTMDEVNNNVTLLDVPEIGEHDLTIAYRAVSSDGNEEYYVFLNADDKERTLTLNNVDLQDDVVVVDSDESGVNEVVDPTGFELTSDQITLDALTTVVVKVSHEVEEPGDGDEPDEGEEEPGDSEEPGNEEDPEEGEKPGTGNNDGNNKGNNGNDGNNGNNGKDNNSNNGNSNDGVEKDEEGKKLPKTATNYYNWLLVGFGLLLVGTIAIVMQRRRKTE</sequence>
<dbReference type="InterPro" id="IPR002044">
    <property type="entry name" value="CBM20"/>
</dbReference>
<feature type="transmembrane region" description="Helical" evidence="15">
    <location>
        <begin position="2200"/>
        <end position="2220"/>
    </location>
</feature>
<evidence type="ECO:0000256" key="2">
    <source>
        <dbReference type="ARBA" id="ARBA00008061"/>
    </source>
</evidence>
<feature type="domain" description="CBM20" evidence="18">
    <location>
        <begin position="34"/>
        <end position="143"/>
    </location>
</feature>
<feature type="chain" id="PRO_5012747977" description="pullulanase" evidence="16">
    <location>
        <begin position="32"/>
        <end position="2227"/>
    </location>
</feature>
<dbReference type="CDD" id="cd02859">
    <property type="entry name" value="E_set_AMPKbeta_like_N"/>
    <property type="match status" value="1"/>
</dbReference>
<feature type="compositionally biased region" description="Low complexity" evidence="14">
    <location>
        <begin position="2148"/>
        <end position="2182"/>
    </location>
</feature>
<reference evidence="19 20" key="1">
    <citation type="submission" date="2016-11" db="EMBL/GenBank/DDBJ databases">
        <authorList>
            <person name="Jaros S."/>
            <person name="Januszkiewicz K."/>
            <person name="Wedrychowicz H."/>
        </authorList>
    </citation>
    <scope>NUCLEOTIDE SEQUENCE [LARGE SCALE GENOMIC DNA]</scope>
    <source>
        <strain evidence="19 20">IBRC-M 10683</strain>
    </source>
</reference>
<comment type="subcellular location">
    <subcellularLocation>
        <location evidence="1">Secreted</location>
        <location evidence="1">Cell wall</location>
        <topology evidence="1">Peptidoglycan-anchor</topology>
    </subcellularLocation>
</comment>
<comment type="catalytic activity">
    <reaction evidence="10">
        <text>Hydrolysis of (1-&gt;6)-alpha-D-glucosidic linkages in pullulan, amylopectin and glycogen, and in the alpha- and beta-limit dextrins of amylopectin and glycogen.</text>
        <dbReference type="EC" id="3.2.1.41"/>
    </reaction>
</comment>
<organism evidence="19 20">
    <name type="scientific">Ornithinibacillus halophilus</name>
    <dbReference type="NCBI Taxonomy" id="930117"/>
    <lineage>
        <taxon>Bacteria</taxon>
        <taxon>Bacillati</taxon>
        <taxon>Bacillota</taxon>
        <taxon>Bacilli</taxon>
        <taxon>Bacillales</taxon>
        <taxon>Bacillaceae</taxon>
        <taxon>Ornithinibacillus</taxon>
    </lineage>
</organism>
<dbReference type="CDD" id="cd11341">
    <property type="entry name" value="AmyAc_Pullulanase_LD-like"/>
    <property type="match status" value="1"/>
</dbReference>
<evidence type="ECO:0000256" key="1">
    <source>
        <dbReference type="ARBA" id="ARBA00004168"/>
    </source>
</evidence>
<dbReference type="Pfam" id="PF00128">
    <property type="entry name" value="Alpha-amylase"/>
    <property type="match status" value="3"/>
</dbReference>
<evidence type="ECO:0000256" key="3">
    <source>
        <dbReference type="ARBA" id="ARBA00022512"/>
    </source>
</evidence>
<keyword evidence="9" id="KW-0326">Glycosidase</keyword>
<dbReference type="InterPro" id="IPR019931">
    <property type="entry name" value="LPXTG_anchor"/>
</dbReference>
<evidence type="ECO:0000313" key="19">
    <source>
        <dbReference type="EMBL" id="SHG17029.1"/>
    </source>
</evidence>
<keyword evidence="6" id="KW-0378">Hydrolase</keyword>
<dbReference type="SUPFAM" id="SSF81296">
    <property type="entry name" value="E set domains"/>
    <property type="match status" value="2"/>
</dbReference>
<dbReference type="NCBIfam" id="TIGR01167">
    <property type="entry name" value="LPXTG_anchor"/>
    <property type="match status" value="1"/>
</dbReference>
<dbReference type="GO" id="GO:0051060">
    <property type="term" value="F:pullulanase activity"/>
    <property type="evidence" value="ECO:0007669"/>
    <property type="project" value="UniProtKB-EC"/>
</dbReference>
<keyword evidence="15" id="KW-0472">Membrane</keyword>
<dbReference type="SUPFAM" id="SSF51011">
    <property type="entry name" value="Glycosyl hydrolase domain"/>
    <property type="match status" value="1"/>
</dbReference>
<dbReference type="InterPro" id="IPR005323">
    <property type="entry name" value="CBM41_pullulanase"/>
</dbReference>
<dbReference type="InterPro" id="IPR013780">
    <property type="entry name" value="Glyco_hydro_b"/>
</dbReference>
<evidence type="ECO:0000256" key="6">
    <source>
        <dbReference type="ARBA" id="ARBA00022801"/>
    </source>
</evidence>
<evidence type="ECO:0000313" key="20">
    <source>
        <dbReference type="Proteomes" id="UP000183988"/>
    </source>
</evidence>
<protein>
    <recommendedName>
        <fullName evidence="11">pullulanase</fullName>
        <ecNumber evidence="11">3.2.1.41</ecNumber>
    </recommendedName>
    <alternativeName>
        <fullName evidence="12">Alpha-dextrin endo-1,6-alpha-glucosidase</fullName>
    </alternativeName>
    <alternativeName>
        <fullName evidence="13">Pullulan 6-glucanohydrolase</fullName>
    </alternativeName>
</protein>
<dbReference type="Gene3D" id="2.60.40.1110">
    <property type="match status" value="4"/>
</dbReference>
<dbReference type="GO" id="GO:0005975">
    <property type="term" value="P:carbohydrate metabolic process"/>
    <property type="evidence" value="ECO:0007669"/>
    <property type="project" value="InterPro"/>
</dbReference>
<dbReference type="InterPro" id="IPR013784">
    <property type="entry name" value="Carb-bd-like_fold"/>
</dbReference>
<dbReference type="InterPro" id="IPR013783">
    <property type="entry name" value="Ig-like_fold"/>
</dbReference>
<dbReference type="InterPro" id="IPR006047">
    <property type="entry name" value="GH13_cat_dom"/>
</dbReference>
<dbReference type="OrthoDB" id="9761875at2"/>
<accession>A0A1M5HM35</accession>
<evidence type="ECO:0000256" key="5">
    <source>
        <dbReference type="ARBA" id="ARBA00022729"/>
    </source>
</evidence>
<evidence type="ECO:0000256" key="8">
    <source>
        <dbReference type="ARBA" id="ARBA00023088"/>
    </source>
</evidence>
<dbReference type="NCBIfam" id="TIGR02102">
    <property type="entry name" value="pullulan_Gpos"/>
    <property type="match status" value="1"/>
</dbReference>
<dbReference type="SMART" id="SM01065">
    <property type="entry name" value="CBM_2"/>
    <property type="match status" value="1"/>
</dbReference>
<evidence type="ECO:0000256" key="9">
    <source>
        <dbReference type="ARBA" id="ARBA00023295"/>
    </source>
</evidence>
<evidence type="ECO:0000259" key="17">
    <source>
        <dbReference type="PROSITE" id="PS50847"/>
    </source>
</evidence>
<proteinExistence type="inferred from homology"/>
<keyword evidence="7" id="KW-0106">Calcium</keyword>
<dbReference type="InterPro" id="IPR040806">
    <property type="entry name" value="SpuA_C"/>
</dbReference>
<dbReference type="SUPFAM" id="SSF51445">
    <property type="entry name" value="(Trans)glycosidases"/>
    <property type="match status" value="2"/>
</dbReference>
<keyword evidence="4" id="KW-0964">Secreted</keyword>
<dbReference type="Pfam" id="PF16561">
    <property type="entry name" value="AMPK1_CBM"/>
    <property type="match status" value="1"/>
</dbReference>
<name>A0A1M5HM35_9BACI</name>
<evidence type="ECO:0000256" key="12">
    <source>
        <dbReference type="ARBA" id="ARBA00029618"/>
    </source>
</evidence>
<dbReference type="Gene3D" id="2.60.40.1220">
    <property type="match status" value="1"/>
</dbReference>
<keyword evidence="15" id="KW-0812">Transmembrane</keyword>
<evidence type="ECO:0000256" key="7">
    <source>
        <dbReference type="ARBA" id="ARBA00022837"/>
    </source>
</evidence>
<evidence type="ECO:0000259" key="18">
    <source>
        <dbReference type="PROSITE" id="PS51166"/>
    </source>
</evidence>
<evidence type="ECO:0000256" key="11">
    <source>
        <dbReference type="ARBA" id="ARBA00024062"/>
    </source>
</evidence>
<dbReference type="Pfam" id="PF02922">
    <property type="entry name" value="CBM_48"/>
    <property type="match status" value="1"/>
</dbReference>
<dbReference type="InterPro" id="IPR014755">
    <property type="entry name" value="Cu-Rt/internalin_Ig-like"/>
</dbReference>
<evidence type="ECO:0000256" key="15">
    <source>
        <dbReference type="SAM" id="Phobius"/>
    </source>
</evidence>
<comment type="similarity">
    <text evidence="2">Belongs to the glycosyl hydrolase 13 family.</text>
</comment>
<dbReference type="InterPro" id="IPR004193">
    <property type="entry name" value="Glyco_hydro_13_N"/>
</dbReference>